<organism evidence="2 3">
    <name type="scientific">Mytilus edulis</name>
    <name type="common">Blue mussel</name>
    <dbReference type="NCBI Taxonomy" id="6550"/>
    <lineage>
        <taxon>Eukaryota</taxon>
        <taxon>Metazoa</taxon>
        <taxon>Spiralia</taxon>
        <taxon>Lophotrochozoa</taxon>
        <taxon>Mollusca</taxon>
        <taxon>Bivalvia</taxon>
        <taxon>Autobranchia</taxon>
        <taxon>Pteriomorphia</taxon>
        <taxon>Mytilida</taxon>
        <taxon>Mytiloidea</taxon>
        <taxon>Mytilidae</taxon>
        <taxon>Mytilinae</taxon>
        <taxon>Mytilus</taxon>
    </lineage>
</organism>
<reference evidence="2" key="1">
    <citation type="submission" date="2021-03" db="EMBL/GenBank/DDBJ databases">
        <authorList>
            <person name="Bekaert M."/>
        </authorList>
    </citation>
    <scope>NUCLEOTIDE SEQUENCE</scope>
</reference>
<evidence type="ECO:0000256" key="1">
    <source>
        <dbReference type="SAM" id="MobiDB-lite"/>
    </source>
</evidence>
<comment type="caution">
    <text evidence="2">The sequence shown here is derived from an EMBL/GenBank/DDBJ whole genome shotgun (WGS) entry which is preliminary data.</text>
</comment>
<gene>
    <name evidence="2" type="ORF">MEDL_12938</name>
</gene>
<evidence type="ECO:0000313" key="3">
    <source>
        <dbReference type="Proteomes" id="UP000683360"/>
    </source>
</evidence>
<dbReference type="OrthoDB" id="10068393at2759"/>
<dbReference type="AlphaFoldDB" id="A0A8S3QN49"/>
<dbReference type="Proteomes" id="UP000683360">
    <property type="component" value="Unassembled WGS sequence"/>
</dbReference>
<keyword evidence="3" id="KW-1185">Reference proteome</keyword>
<feature type="region of interest" description="Disordered" evidence="1">
    <location>
        <begin position="118"/>
        <end position="190"/>
    </location>
</feature>
<dbReference type="PANTHER" id="PTHR46601:SF1">
    <property type="entry name" value="ADF-H DOMAIN-CONTAINING PROTEIN"/>
    <property type="match status" value="1"/>
</dbReference>
<feature type="region of interest" description="Disordered" evidence="1">
    <location>
        <begin position="36"/>
        <end position="55"/>
    </location>
</feature>
<dbReference type="EMBL" id="CAJPWZ010000669">
    <property type="protein sequence ID" value="CAG2198147.1"/>
    <property type="molecule type" value="Genomic_DNA"/>
</dbReference>
<evidence type="ECO:0000313" key="2">
    <source>
        <dbReference type="EMBL" id="CAG2198147.1"/>
    </source>
</evidence>
<accession>A0A8S3QN49</accession>
<protein>
    <submittedName>
        <fullName evidence="2">Uncharacterized protein</fullName>
    </submittedName>
</protein>
<feature type="compositionally biased region" description="Basic and acidic residues" evidence="1">
    <location>
        <begin position="155"/>
        <end position="175"/>
    </location>
</feature>
<dbReference type="PANTHER" id="PTHR46601">
    <property type="entry name" value="ULP_PROTEASE DOMAIN-CONTAINING PROTEIN"/>
    <property type="match status" value="1"/>
</dbReference>
<sequence length="846" mass="97906">MAKSKSQRMKEYRERKKASLGEKWLIQESNRTREYYKPTSQLNSKEKKARRERIRDNVSAYRKRQITLLNKTNNVALLNEADLDEPNPVVLIADENGVSSTSTNQPLIVKMPLISAKSKGGKKRASHALKRATNEIRNLKTHNKNLKKSQNTLRKRLEREKKRNSEKKNTPRSKTDALIQRAGLTPGTRNTENIRKKLLYAECVSKEIRETSEENPTKRKLVGIVVSGKFMKKYKMLTELKKSTNITWRTQAQRSKKLNHERQPRNMFLRQKIASDVEQFLCRDDNSRCMPGKADAVKYGKVKKQKRILNDYLHNILIKFCAEHTYRISLATLARYRPKYICLVNYASRNTCLCQKHQDFALKLRCMKQMGVTTCTSPDQYVTMHRDNGIQEDLEKITLEKVNYKQWKKVKIVDGKERMKIVDIELGKDDFKVEMVKQFECFTCHVDRVKAQYTAVRDMKKQLPNNHALVQMDFAENYSCQTLEEIQSAYWNASMVTLHPTITYIRSTDGSIVHFSTVYVSSILQHNASMVYAIIKDLINHLKDENPELTNIHFWTDSPTSQYRNKSIFDLISSFETKFSIKASWHYFECGHGKGPCDGIGGTTKRNADNAVKQGKATIQDGHDFMAWALSESASQISYRYISTEEFENSRTEIENRLKEIKPVKGTMKLHAVAAIADGRILTKETTCVCQECFGDDGFKETTNCNWTVQSVLKNRDQLTPDVHQTEIDEVEIQNNEVPTEIEISLDDQIKIGSYVAAIYDNIVYMGKVVEIDAPEKEMNISFMGRGKLEGHYRWPSTEDTVWIDFTKILCRVNDPTPTGRSRRVFVFQIEDVAESERRFREYLHS</sequence>
<name>A0A8S3QN49_MYTED</name>
<feature type="compositionally biased region" description="Basic residues" evidence="1">
    <location>
        <begin position="119"/>
        <end position="130"/>
    </location>
</feature>
<proteinExistence type="predicted"/>